<evidence type="ECO:0000313" key="3">
    <source>
        <dbReference type="Proteomes" id="UP000298460"/>
    </source>
</evidence>
<gene>
    <name evidence="2" type="ORF">E4K67_26085</name>
</gene>
<dbReference type="OrthoDB" id="1796688at2"/>
<proteinExistence type="predicted"/>
<feature type="transmembrane region" description="Helical" evidence="1">
    <location>
        <begin position="12"/>
        <end position="34"/>
    </location>
</feature>
<protein>
    <submittedName>
        <fullName evidence="2">Uncharacterized protein</fullName>
    </submittedName>
</protein>
<dbReference type="RefSeq" id="WP_135552128.1">
    <property type="nucleotide sequence ID" value="NZ_SPQQ01000016.1"/>
</dbReference>
<organism evidence="2 3">
    <name type="scientific">Desulfosporosinus fructosivorans</name>
    <dbReference type="NCBI Taxonomy" id="2018669"/>
    <lineage>
        <taxon>Bacteria</taxon>
        <taxon>Bacillati</taxon>
        <taxon>Bacillota</taxon>
        <taxon>Clostridia</taxon>
        <taxon>Eubacteriales</taxon>
        <taxon>Desulfitobacteriaceae</taxon>
        <taxon>Desulfosporosinus</taxon>
    </lineage>
</organism>
<evidence type="ECO:0000313" key="2">
    <source>
        <dbReference type="EMBL" id="TGE35322.1"/>
    </source>
</evidence>
<feature type="transmembrane region" description="Helical" evidence="1">
    <location>
        <begin position="40"/>
        <end position="62"/>
    </location>
</feature>
<dbReference type="EMBL" id="SPQQ01000016">
    <property type="protein sequence ID" value="TGE35322.1"/>
    <property type="molecule type" value="Genomic_DNA"/>
</dbReference>
<keyword evidence="1" id="KW-1133">Transmembrane helix</keyword>
<keyword evidence="1" id="KW-0812">Transmembrane</keyword>
<dbReference type="AlphaFoldDB" id="A0A4Z0QX12"/>
<evidence type="ECO:0000256" key="1">
    <source>
        <dbReference type="SAM" id="Phobius"/>
    </source>
</evidence>
<keyword evidence="1" id="KW-0472">Membrane</keyword>
<reference evidence="2 3" key="1">
    <citation type="submission" date="2019-03" db="EMBL/GenBank/DDBJ databases">
        <title>Draft Genome Sequence of Desulfosporosinus fructosivorans Strain 63.6F, Isolated from Marine Sediment in the Baltic Sea.</title>
        <authorList>
            <person name="Hausmann B."/>
            <person name="Vandieken V."/>
            <person name="Pjevac P."/>
            <person name="Schreck K."/>
            <person name="Herbold C.W."/>
            <person name="Loy A."/>
        </authorList>
    </citation>
    <scope>NUCLEOTIDE SEQUENCE [LARGE SCALE GENOMIC DNA]</scope>
    <source>
        <strain evidence="2 3">63.6F</strain>
    </source>
</reference>
<keyword evidence="3" id="KW-1185">Reference proteome</keyword>
<dbReference type="Proteomes" id="UP000298460">
    <property type="component" value="Unassembled WGS sequence"/>
</dbReference>
<name>A0A4Z0QX12_9FIRM</name>
<sequence length="152" mass="17629">MDEHDYVYQLRPLIVPAVLFLILFPLVIGGVHFFSTLPILELRVLIGIYVVAALGILSLWIVGKSKHVQIKEGQIVFQSLLGKHTLEPQDIRRVAFYFDQKGQEVAQIRTEDELYYVSEFYFPFPELMSDLENFIMKYDLRSNLESYAGLIK</sequence>
<accession>A0A4Z0QX12</accession>
<comment type="caution">
    <text evidence="2">The sequence shown here is derived from an EMBL/GenBank/DDBJ whole genome shotgun (WGS) entry which is preliminary data.</text>
</comment>